<gene>
    <name evidence="2" type="ORF">NQ318_002254</name>
</gene>
<feature type="domain" description="CRAL-TRIO" evidence="1">
    <location>
        <begin position="1"/>
        <end position="181"/>
    </location>
</feature>
<protein>
    <recommendedName>
        <fullName evidence="1">CRAL-TRIO domain-containing protein</fullName>
    </recommendedName>
</protein>
<name>A0AAV8Z471_9CUCU</name>
<evidence type="ECO:0000313" key="2">
    <source>
        <dbReference type="EMBL" id="KAJ8958465.1"/>
    </source>
</evidence>
<dbReference type="PANTHER" id="PTHR10174">
    <property type="entry name" value="ALPHA-TOCOPHEROL TRANSFER PROTEIN-RELATED"/>
    <property type="match status" value="1"/>
</dbReference>
<evidence type="ECO:0000313" key="3">
    <source>
        <dbReference type="Proteomes" id="UP001162162"/>
    </source>
</evidence>
<dbReference type="InterPro" id="IPR036865">
    <property type="entry name" value="CRAL-TRIO_dom_sf"/>
</dbReference>
<dbReference type="EMBL" id="JAPWTK010000017">
    <property type="protein sequence ID" value="KAJ8958465.1"/>
    <property type="molecule type" value="Genomic_DNA"/>
</dbReference>
<accession>A0AAV8Z471</accession>
<dbReference type="InterPro" id="IPR001251">
    <property type="entry name" value="CRAL-TRIO_dom"/>
</dbReference>
<evidence type="ECO:0000259" key="1">
    <source>
        <dbReference type="PROSITE" id="PS50191"/>
    </source>
</evidence>
<dbReference type="Proteomes" id="UP001162162">
    <property type="component" value="Unassembled WGS sequence"/>
</dbReference>
<dbReference type="Gene3D" id="1.20.5.1200">
    <property type="entry name" value="Alpha-tocopherol transfer"/>
    <property type="match status" value="1"/>
</dbReference>
<organism evidence="2 3">
    <name type="scientific">Aromia moschata</name>
    <dbReference type="NCBI Taxonomy" id="1265417"/>
    <lineage>
        <taxon>Eukaryota</taxon>
        <taxon>Metazoa</taxon>
        <taxon>Ecdysozoa</taxon>
        <taxon>Arthropoda</taxon>
        <taxon>Hexapoda</taxon>
        <taxon>Insecta</taxon>
        <taxon>Pterygota</taxon>
        <taxon>Neoptera</taxon>
        <taxon>Endopterygota</taxon>
        <taxon>Coleoptera</taxon>
        <taxon>Polyphaga</taxon>
        <taxon>Cucujiformia</taxon>
        <taxon>Chrysomeloidea</taxon>
        <taxon>Cerambycidae</taxon>
        <taxon>Cerambycinae</taxon>
        <taxon>Callichromatini</taxon>
        <taxon>Aromia</taxon>
    </lineage>
</organism>
<sequence length="233" mass="27452">MYYTIRTLLPELYENKHPLLPHMQWIANNVYIAPSPKLTEEGYRVTCIKLIDNNPQKFEPYDFFAHCFNILEVVLEEDLILAGIVVYDFKHMTTEHMLKITPICLKKVLLITEKVYRNKVKGIHYVNAPPFINRLVSIVKQLLKPKMAARLFVHDSMDKLFDYIPKEVLPEDYGGDEMSLRKLNELWKQKLIEYKDRFDALEKMKVKEELRPTPLVNDEVLGFHGNFKKLAVD</sequence>
<dbReference type="GO" id="GO:0016020">
    <property type="term" value="C:membrane"/>
    <property type="evidence" value="ECO:0007669"/>
    <property type="project" value="TreeGrafter"/>
</dbReference>
<proteinExistence type="predicted"/>
<dbReference type="GO" id="GO:1902936">
    <property type="term" value="F:phosphatidylinositol bisphosphate binding"/>
    <property type="evidence" value="ECO:0007669"/>
    <property type="project" value="TreeGrafter"/>
</dbReference>
<keyword evidence="3" id="KW-1185">Reference proteome</keyword>
<comment type="caution">
    <text evidence="2">The sequence shown here is derived from an EMBL/GenBank/DDBJ whole genome shotgun (WGS) entry which is preliminary data.</text>
</comment>
<dbReference type="PROSITE" id="PS50191">
    <property type="entry name" value="CRAL_TRIO"/>
    <property type="match status" value="1"/>
</dbReference>
<dbReference type="SMART" id="SM00516">
    <property type="entry name" value="SEC14"/>
    <property type="match status" value="1"/>
</dbReference>
<dbReference type="CDD" id="cd00170">
    <property type="entry name" value="SEC14"/>
    <property type="match status" value="1"/>
</dbReference>
<reference evidence="2" key="1">
    <citation type="journal article" date="2023" name="Insect Mol. Biol.">
        <title>Genome sequencing provides insights into the evolution of gene families encoding plant cell wall-degrading enzymes in longhorned beetles.</title>
        <authorList>
            <person name="Shin N.R."/>
            <person name="Okamura Y."/>
            <person name="Kirsch R."/>
            <person name="Pauchet Y."/>
        </authorList>
    </citation>
    <scope>NUCLEOTIDE SEQUENCE</scope>
    <source>
        <strain evidence="2">AMC_N1</strain>
    </source>
</reference>
<dbReference type="PRINTS" id="PR00180">
    <property type="entry name" value="CRETINALDHBP"/>
</dbReference>
<dbReference type="Gene3D" id="3.40.525.10">
    <property type="entry name" value="CRAL-TRIO lipid binding domain"/>
    <property type="match status" value="1"/>
</dbReference>
<dbReference type="AlphaFoldDB" id="A0AAV8Z471"/>
<dbReference type="Pfam" id="PF00650">
    <property type="entry name" value="CRAL_TRIO"/>
    <property type="match status" value="1"/>
</dbReference>
<dbReference type="SUPFAM" id="SSF52087">
    <property type="entry name" value="CRAL/TRIO domain"/>
    <property type="match status" value="1"/>
</dbReference>
<dbReference type="PANTHER" id="PTHR10174:SF222">
    <property type="entry name" value="GH10083P-RELATED"/>
    <property type="match status" value="1"/>
</dbReference>